<dbReference type="STRING" id="56458.SB85_04590"/>
<name>A0A2P5Z9E7_9XANT</name>
<sequence>MIRPSLVLLALACAVPAAVAAPAAPPTAAPAATADPAIDLPALLECRQHEANFAALAPLLADPLKAVAHGWRPLPQSNPFMTEYALVRPIQVFGYSSEQIAFSGTSVMAILDLPDPRPLAKRLNLEAAVDTPEKAMFGREVLSRDVHDPKTGEPMIESIILSVSTVKSHPGKTLAGCSYSLDLPEEPGAPPAPDALHTPPKGG</sequence>
<evidence type="ECO:0000256" key="2">
    <source>
        <dbReference type="SAM" id="SignalP"/>
    </source>
</evidence>
<comment type="caution">
    <text evidence="3">The sequence shown here is derived from an EMBL/GenBank/DDBJ whole genome shotgun (WGS) entry which is preliminary data.</text>
</comment>
<protein>
    <recommendedName>
        <fullName evidence="5">Secreted protein</fullName>
    </recommendedName>
</protein>
<feature type="signal peptide" evidence="2">
    <location>
        <begin position="1"/>
        <end position="20"/>
    </location>
</feature>
<evidence type="ECO:0000313" key="3">
    <source>
        <dbReference type="EMBL" id="PPU85272.1"/>
    </source>
</evidence>
<evidence type="ECO:0000256" key="1">
    <source>
        <dbReference type="SAM" id="MobiDB-lite"/>
    </source>
</evidence>
<keyword evidence="2" id="KW-0732">Signal</keyword>
<dbReference type="Proteomes" id="UP000247346">
    <property type="component" value="Unassembled WGS sequence"/>
</dbReference>
<dbReference type="GeneID" id="93879673"/>
<feature type="region of interest" description="Disordered" evidence="1">
    <location>
        <begin position="181"/>
        <end position="203"/>
    </location>
</feature>
<feature type="chain" id="PRO_5015105359" description="Secreted protein" evidence="2">
    <location>
        <begin position="21"/>
        <end position="203"/>
    </location>
</feature>
<dbReference type="RefSeq" id="WP_010342140.1">
    <property type="nucleotide sequence ID" value="NZ_CP132343.1"/>
</dbReference>
<proteinExistence type="predicted"/>
<evidence type="ECO:0000313" key="4">
    <source>
        <dbReference type="Proteomes" id="UP000247346"/>
    </source>
</evidence>
<dbReference type="EMBL" id="MDEK01000001">
    <property type="protein sequence ID" value="PPU85272.1"/>
    <property type="molecule type" value="Genomic_DNA"/>
</dbReference>
<gene>
    <name evidence="3" type="ORF">XsacCFBP4641_01380</name>
</gene>
<dbReference type="OrthoDB" id="7186639at2"/>
<dbReference type="AlphaFoldDB" id="A0A2P5Z9E7"/>
<accession>A0A2P5Z9E7</accession>
<reference evidence="3 4" key="1">
    <citation type="submission" date="2016-08" db="EMBL/GenBank/DDBJ databases">
        <authorList>
            <person name="Seilhamer J.J."/>
        </authorList>
    </citation>
    <scope>NUCLEOTIDE SEQUENCE [LARGE SCALE GENOMIC DNA]</scope>
    <source>
        <strain evidence="3 4">CFBP4641</strain>
    </source>
</reference>
<evidence type="ECO:0008006" key="5">
    <source>
        <dbReference type="Google" id="ProtNLM"/>
    </source>
</evidence>
<organism evidence="3 4">
    <name type="scientific">Xanthomonas sacchari</name>
    <dbReference type="NCBI Taxonomy" id="56458"/>
    <lineage>
        <taxon>Bacteria</taxon>
        <taxon>Pseudomonadati</taxon>
        <taxon>Pseudomonadota</taxon>
        <taxon>Gammaproteobacteria</taxon>
        <taxon>Lysobacterales</taxon>
        <taxon>Lysobacteraceae</taxon>
        <taxon>Xanthomonas</taxon>
    </lineage>
</organism>